<reference evidence="10" key="1">
    <citation type="submission" date="2016-11" db="EMBL/GenBank/DDBJ databases">
        <authorList>
            <person name="Varghese N."/>
            <person name="Submissions S."/>
        </authorList>
    </citation>
    <scope>NUCLEOTIDE SEQUENCE [LARGE SCALE GENOMIC DNA]</scope>
    <source>
        <strain evidence="10">DSM 16990</strain>
    </source>
</reference>
<dbReference type="Gene3D" id="1.25.40.390">
    <property type="match status" value="1"/>
</dbReference>
<accession>A0A1M5BLH5</accession>
<gene>
    <name evidence="9" type="ORF">SAMN04488522_1021250</name>
</gene>
<dbReference type="RefSeq" id="WP_073231533.1">
    <property type="nucleotide sequence ID" value="NZ_FQUQ01000002.1"/>
</dbReference>
<feature type="chain" id="PRO_5012070130" evidence="6">
    <location>
        <begin position="20"/>
        <end position="478"/>
    </location>
</feature>
<feature type="signal peptide" evidence="6">
    <location>
        <begin position="1"/>
        <end position="19"/>
    </location>
</feature>
<evidence type="ECO:0000256" key="2">
    <source>
        <dbReference type="ARBA" id="ARBA00006275"/>
    </source>
</evidence>
<keyword evidence="3 6" id="KW-0732">Signal</keyword>
<dbReference type="Pfam" id="PF07980">
    <property type="entry name" value="SusD_RagB"/>
    <property type="match status" value="1"/>
</dbReference>
<dbReference type="InterPro" id="IPR011990">
    <property type="entry name" value="TPR-like_helical_dom_sf"/>
</dbReference>
<evidence type="ECO:0000256" key="3">
    <source>
        <dbReference type="ARBA" id="ARBA00022729"/>
    </source>
</evidence>
<evidence type="ECO:0000259" key="8">
    <source>
        <dbReference type="Pfam" id="PF14322"/>
    </source>
</evidence>
<dbReference type="AlphaFoldDB" id="A0A1M5BLH5"/>
<comment type="subcellular location">
    <subcellularLocation>
        <location evidence="1">Cell outer membrane</location>
    </subcellularLocation>
</comment>
<dbReference type="InterPro" id="IPR012944">
    <property type="entry name" value="SusD_RagB_dom"/>
</dbReference>
<evidence type="ECO:0000259" key="7">
    <source>
        <dbReference type="Pfam" id="PF07980"/>
    </source>
</evidence>
<organism evidence="9 10">
    <name type="scientific">Pedobacter caeni</name>
    <dbReference type="NCBI Taxonomy" id="288992"/>
    <lineage>
        <taxon>Bacteria</taxon>
        <taxon>Pseudomonadati</taxon>
        <taxon>Bacteroidota</taxon>
        <taxon>Sphingobacteriia</taxon>
        <taxon>Sphingobacteriales</taxon>
        <taxon>Sphingobacteriaceae</taxon>
        <taxon>Pedobacter</taxon>
    </lineage>
</organism>
<evidence type="ECO:0000313" key="10">
    <source>
        <dbReference type="Proteomes" id="UP000184287"/>
    </source>
</evidence>
<evidence type="ECO:0000313" key="9">
    <source>
        <dbReference type="EMBL" id="SHF43338.1"/>
    </source>
</evidence>
<evidence type="ECO:0000256" key="1">
    <source>
        <dbReference type="ARBA" id="ARBA00004442"/>
    </source>
</evidence>
<name>A0A1M5BLH5_9SPHI</name>
<dbReference type="STRING" id="288992.SAMN04488522_1021250"/>
<dbReference type="Pfam" id="PF14322">
    <property type="entry name" value="SusD-like_3"/>
    <property type="match status" value="1"/>
</dbReference>
<comment type="similarity">
    <text evidence="2">Belongs to the SusD family.</text>
</comment>
<keyword evidence="4" id="KW-0472">Membrane</keyword>
<keyword evidence="5" id="KW-0998">Cell outer membrane</keyword>
<feature type="domain" description="SusD-like N-terminal" evidence="8">
    <location>
        <begin position="89"/>
        <end position="231"/>
    </location>
</feature>
<dbReference type="EMBL" id="FQUQ01000002">
    <property type="protein sequence ID" value="SHF43338.1"/>
    <property type="molecule type" value="Genomic_DNA"/>
</dbReference>
<dbReference type="GO" id="GO:0009279">
    <property type="term" value="C:cell outer membrane"/>
    <property type="evidence" value="ECO:0007669"/>
    <property type="project" value="UniProtKB-SubCell"/>
</dbReference>
<dbReference type="PROSITE" id="PS51257">
    <property type="entry name" value="PROKAR_LIPOPROTEIN"/>
    <property type="match status" value="1"/>
</dbReference>
<proteinExistence type="inferred from homology"/>
<evidence type="ECO:0000256" key="4">
    <source>
        <dbReference type="ARBA" id="ARBA00023136"/>
    </source>
</evidence>
<dbReference type="SUPFAM" id="SSF48452">
    <property type="entry name" value="TPR-like"/>
    <property type="match status" value="1"/>
</dbReference>
<dbReference type="Proteomes" id="UP000184287">
    <property type="component" value="Unassembled WGS sequence"/>
</dbReference>
<feature type="domain" description="RagB/SusD" evidence="7">
    <location>
        <begin position="316"/>
        <end position="433"/>
    </location>
</feature>
<sequence length="478" mass="54755">MKKYLFSALLFLMCTATLTSCKKFLNEPFDNRLELKNIEDYAGIVKKSYPTRYDLFNEVLTDNYKLVPNLMQDAWKPLYIPMYMYKDDYQYTLNYTSPATAYTHLYNKIYMANLVIEGVLTGGGGTAEKQVVMAEALLIRSYCYFILTNIFGMHYNPSTYATDMAVPLILEVNKENRPTYSRSTVKEVYDQVEADLYKAIDIYEKNPAAVPTNPYRFSMGAAYAFATRLSLYKNDFEKTVQYADKAIGQKGRVLRSLKTDYDVLLKSGWAFYAQQFNDPSSHPNIIMAVQSEYVHHPIGNNWGGFYLAPDVVAQLTDNDFRNKITANAGTVIDKSTYIIKNNTGWQTSRYVYFNMEEVLLSRAEANLRGTAPNPANAILDLEDLRKVRLEKYSPLNTAGMSNAQLLIEIYKERRIEFLSEGLRWYDIKRLGLTVEHKMDQNSSVIDATLVKDDKRSALQIPVNARIGNPVLENQLNPR</sequence>
<keyword evidence="10" id="KW-1185">Reference proteome</keyword>
<dbReference type="OrthoDB" id="1094477at2"/>
<evidence type="ECO:0000256" key="6">
    <source>
        <dbReference type="SAM" id="SignalP"/>
    </source>
</evidence>
<dbReference type="InterPro" id="IPR033985">
    <property type="entry name" value="SusD-like_N"/>
</dbReference>
<evidence type="ECO:0000256" key="5">
    <source>
        <dbReference type="ARBA" id="ARBA00023237"/>
    </source>
</evidence>
<protein>
    <submittedName>
        <fullName evidence="9">SusD family protein</fullName>
    </submittedName>
</protein>